<dbReference type="GO" id="GO:0003960">
    <property type="term" value="F:quinone reductase (NADPH) activity"/>
    <property type="evidence" value="ECO:0007669"/>
    <property type="project" value="InterPro"/>
</dbReference>
<dbReference type="CDD" id="cd05286">
    <property type="entry name" value="QOR2"/>
    <property type="match status" value="1"/>
</dbReference>
<keyword evidence="7" id="KW-1185">Reference proteome</keyword>
<dbReference type="GO" id="GO:0070402">
    <property type="term" value="F:NADPH binding"/>
    <property type="evidence" value="ECO:0007669"/>
    <property type="project" value="TreeGrafter"/>
</dbReference>
<name>A0A9N9F5R9_9GLOM</name>
<dbReference type="Proteomes" id="UP000789342">
    <property type="component" value="Unassembled WGS sequence"/>
</dbReference>
<protein>
    <recommendedName>
        <fullName evidence="4">Probable quinone oxidoreductase</fullName>
    </recommendedName>
    <alternativeName>
        <fullName evidence="3">NADPH:quinone reductase</fullName>
    </alternativeName>
</protein>
<dbReference type="InterPro" id="IPR013149">
    <property type="entry name" value="ADH-like_C"/>
</dbReference>
<dbReference type="PROSITE" id="PS01162">
    <property type="entry name" value="QOR_ZETA_CRYSTAL"/>
    <property type="match status" value="1"/>
</dbReference>
<dbReference type="FunFam" id="3.40.50.720:FF:000053">
    <property type="entry name" value="Quinone oxidoreductase 1"/>
    <property type="match status" value="1"/>
</dbReference>
<dbReference type="GO" id="GO:0005829">
    <property type="term" value="C:cytosol"/>
    <property type="evidence" value="ECO:0007669"/>
    <property type="project" value="TreeGrafter"/>
</dbReference>
<keyword evidence="1" id="KW-0521">NADP</keyword>
<dbReference type="GO" id="GO:0035925">
    <property type="term" value="F:mRNA 3'-UTR AU-rich region binding"/>
    <property type="evidence" value="ECO:0007669"/>
    <property type="project" value="TreeGrafter"/>
</dbReference>
<dbReference type="PANTHER" id="PTHR48106">
    <property type="entry name" value="QUINONE OXIDOREDUCTASE PIG3-RELATED"/>
    <property type="match status" value="1"/>
</dbReference>
<gene>
    <name evidence="6" type="ORF">AMORRO_LOCUS3721</name>
</gene>
<dbReference type="InterPro" id="IPR036291">
    <property type="entry name" value="NAD(P)-bd_dom_sf"/>
</dbReference>
<dbReference type="Gene3D" id="3.40.50.720">
    <property type="entry name" value="NAD(P)-binding Rossmann-like Domain"/>
    <property type="match status" value="1"/>
</dbReference>
<sequence>MASTMKAIQISTTGGTEVLKCETIPRPNITGSDDVLIKNHFIGVNFIDIYHRTGLYPLPLPAIIGREGAGIVESVGDNVKDFVPGDRVIYLASSYAEYVNAPAKYVAKIPEGVDSKVAAASLIQGLTSHLLVSHAYPVKKDDWVLIHAAAGGVGLLLTQLVKSIGAHAIGTVSTPEKAELAKSAGAEHVINYTSQDVVEEVLRITNNEGVHVVYDGVGKSTFEASLSSVRQLGSFISYGNASGKVPPFDITRLATKNIRLMRTSLFGYLVTGEDFQKYTSELFDLLLGGKLDIKIWKTYKLSEARQAHEDLEGRKTFGKLLMTP</sequence>
<dbReference type="OrthoDB" id="48317at2759"/>
<dbReference type="SMART" id="SM00829">
    <property type="entry name" value="PKS_ER"/>
    <property type="match status" value="1"/>
</dbReference>
<keyword evidence="2" id="KW-0560">Oxidoreductase</keyword>
<dbReference type="InterPro" id="IPR002364">
    <property type="entry name" value="Quin_OxRdtase/zeta-crystal_CS"/>
</dbReference>
<dbReference type="InterPro" id="IPR011032">
    <property type="entry name" value="GroES-like_sf"/>
</dbReference>
<dbReference type="InterPro" id="IPR020843">
    <property type="entry name" value="ER"/>
</dbReference>
<dbReference type="Pfam" id="PF08240">
    <property type="entry name" value="ADH_N"/>
    <property type="match status" value="1"/>
</dbReference>
<feature type="domain" description="Enoyl reductase (ER)" evidence="5">
    <location>
        <begin position="14"/>
        <end position="322"/>
    </location>
</feature>
<dbReference type="AlphaFoldDB" id="A0A9N9F5R9"/>
<reference evidence="6" key="1">
    <citation type="submission" date="2021-06" db="EMBL/GenBank/DDBJ databases">
        <authorList>
            <person name="Kallberg Y."/>
            <person name="Tangrot J."/>
            <person name="Rosling A."/>
        </authorList>
    </citation>
    <scope>NUCLEOTIDE SEQUENCE</scope>
    <source>
        <strain evidence="6">CL551</strain>
    </source>
</reference>
<proteinExistence type="predicted"/>
<dbReference type="InterPro" id="IPR047618">
    <property type="entry name" value="QOR-like"/>
</dbReference>
<dbReference type="PANTHER" id="PTHR48106:SF13">
    <property type="entry name" value="QUINONE OXIDOREDUCTASE-RELATED"/>
    <property type="match status" value="1"/>
</dbReference>
<evidence type="ECO:0000256" key="1">
    <source>
        <dbReference type="ARBA" id="ARBA00022857"/>
    </source>
</evidence>
<dbReference type="InterPro" id="IPR013154">
    <property type="entry name" value="ADH-like_N"/>
</dbReference>
<comment type="caution">
    <text evidence="6">The sequence shown here is derived from an EMBL/GenBank/DDBJ whole genome shotgun (WGS) entry which is preliminary data.</text>
</comment>
<evidence type="ECO:0000256" key="2">
    <source>
        <dbReference type="ARBA" id="ARBA00023002"/>
    </source>
</evidence>
<dbReference type="Pfam" id="PF00107">
    <property type="entry name" value="ADH_zinc_N"/>
    <property type="match status" value="1"/>
</dbReference>
<evidence type="ECO:0000259" key="5">
    <source>
        <dbReference type="SMART" id="SM00829"/>
    </source>
</evidence>
<dbReference type="GO" id="GO:0008270">
    <property type="term" value="F:zinc ion binding"/>
    <property type="evidence" value="ECO:0007669"/>
    <property type="project" value="InterPro"/>
</dbReference>
<organism evidence="6 7">
    <name type="scientific">Acaulospora morrowiae</name>
    <dbReference type="NCBI Taxonomy" id="94023"/>
    <lineage>
        <taxon>Eukaryota</taxon>
        <taxon>Fungi</taxon>
        <taxon>Fungi incertae sedis</taxon>
        <taxon>Mucoromycota</taxon>
        <taxon>Glomeromycotina</taxon>
        <taxon>Glomeromycetes</taxon>
        <taxon>Diversisporales</taxon>
        <taxon>Acaulosporaceae</taxon>
        <taxon>Acaulospora</taxon>
    </lineage>
</organism>
<accession>A0A9N9F5R9</accession>
<dbReference type="EMBL" id="CAJVPV010001876">
    <property type="protein sequence ID" value="CAG8510931.1"/>
    <property type="molecule type" value="Genomic_DNA"/>
</dbReference>
<dbReference type="SUPFAM" id="SSF50129">
    <property type="entry name" value="GroES-like"/>
    <property type="match status" value="1"/>
</dbReference>
<evidence type="ECO:0000256" key="3">
    <source>
        <dbReference type="ARBA" id="ARBA00043088"/>
    </source>
</evidence>
<evidence type="ECO:0000256" key="4">
    <source>
        <dbReference type="ARBA" id="ARBA00070796"/>
    </source>
</evidence>
<dbReference type="Gene3D" id="3.90.180.10">
    <property type="entry name" value="Medium-chain alcohol dehydrogenases, catalytic domain"/>
    <property type="match status" value="1"/>
</dbReference>
<evidence type="ECO:0000313" key="7">
    <source>
        <dbReference type="Proteomes" id="UP000789342"/>
    </source>
</evidence>
<dbReference type="SUPFAM" id="SSF51735">
    <property type="entry name" value="NAD(P)-binding Rossmann-fold domains"/>
    <property type="match status" value="1"/>
</dbReference>
<evidence type="ECO:0000313" key="6">
    <source>
        <dbReference type="EMBL" id="CAG8510931.1"/>
    </source>
</evidence>